<dbReference type="InterPro" id="IPR018060">
    <property type="entry name" value="HTH_AraC"/>
</dbReference>
<accession>A0AAW7Y114</accession>
<evidence type="ECO:0000256" key="2">
    <source>
        <dbReference type="ARBA" id="ARBA00023125"/>
    </source>
</evidence>
<dbReference type="AlphaFoldDB" id="A0AAW7Y114"/>
<organism evidence="5 6">
    <name type="scientific">Photobacterium sanguinicancri</name>
    <dbReference type="NCBI Taxonomy" id="875932"/>
    <lineage>
        <taxon>Bacteria</taxon>
        <taxon>Pseudomonadati</taxon>
        <taxon>Pseudomonadota</taxon>
        <taxon>Gammaproteobacteria</taxon>
        <taxon>Vibrionales</taxon>
        <taxon>Vibrionaceae</taxon>
        <taxon>Photobacterium</taxon>
    </lineage>
</organism>
<keyword evidence="2" id="KW-0238">DNA-binding</keyword>
<dbReference type="GO" id="GO:0003700">
    <property type="term" value="F:DNA-binding transcription factor activity"/>
    <property type="evidence" value="ECO:0007669"/>
    <property type="project" value="InterPro"/>
</dbReference>
<evidence type="ECO:0000256" key="3">
    <source>
        <dbReference type="ARBA" id="ARBA00023163"/>
    </source>
</evidence>
<dbReference type="PROSITE" id="PS01124">
    <property type="entry name" value="HTH_ARAC_FAMILY_2"/>
    <property type="match status" value="1"/>
</dbReference>
<dbReference type="EMBL" id="JAUOPU010000002">
    <property type="protein sequence ID" value="MDO6541451.1"/>
    <property type="molecule type" value="Genomic_DNA"/>
</dbReference>
<reference evidence="5" key="1">
    <citation type="submission" date="2023-07" db="EMBL/GenBank/DDBJ databases">
        <title>Genome content predicts the carbon catabolic preferences of heterotrophic bacteria.</title>
        <authorList>
            <person name="Gralka M."/>
        </authorList>
    </citation>
    <scope>NUCLEOTIDE SEQUENCE</scope>
    <source>
        <strain evidence="5">G2M05</strain>
    </source>
</reference>
<sequence>MAEKYKPSEIVMLPEQMANHNHGYNQVVIGLSGQTEFDIEGYGNLVGPGQGCLVSSDSEHAFSGLGKNEILVLNVPEVLAQHDYATERVERLFTQSSYFHLDTQVQTLIKALTAEMMASPDDLLLSRACTDTLMCVLQRHFKPVASDRYLPRLNMDIVDQYILQHITRKISVLQLAGLVYLGESQFHLLFKTQTGMTPHHYVLQKRLDLAKQLLDESGLSLAQVAQSCGFSSQSSFTQAFSRCYGMPPAKYRKAFS</sequence>
<gene>
    <name evidence="5" type="ORF">Q4568_02840</name>
</gene>
<protein>
    <submittedName>
        <fullName evidence="5">AraC family transcriptional regulator</fullName>
    </submittedName>
</protein>
<dbReference type="InterPro" id="IPR020449">
    <property type="entry name" value="Tscrpt_reg_AraC-type_HTH"/>
</dbReference>
<evidence type="ECO:0000313" key="6">
    <source>
        <dbReference type="Proteomes" id="UP001170624"/>
    </source>
</evidence>
<dbReference type="Pfam" id="PF12833">
    <property type="entry name" value="HTH_18"/>
    <property type="match status" value="1"/>
</dbReference>
<evidence type="ECO:0000313" key="5">
    <source>
        <dbReference type="EMBL" id="MDO6541451.1"/>
    </source>
</evidence>
<dbReference type="PRINTS" id="PR00032">
    <property type="entry name" value="HTHARAC"/>
</dbReference>
<dbReference type="InterPro" id="IPR014710">
    <property type="entry name" value="RmlC-like_jellyroll"/>
</dbReference>
<evidence type="ECO:0000259" key="4">
    <source>
        <dbReference type="PROSITE" id="PS01124"/>
    </source>
</evidence>
<dbReference type="PANTHER" id="PTHR46796">
    <property type="entry name" value="HTH-TYPE TRANSCRIPTIONAL ACTIVATOR RHAS-RELATED"/>
    <property type="match status" value="1"/>
</dbReference>
<feature type="domain" description="HTH araC/xylS-type" evidence="4">
    <location>
        <begin position="156"/>
        <end position="254"/>
    </location>
</feature>
<dbReference type="SMART" id="SM00342">
    <property type="entry name" value="HTH_ARAC"/>
    <property type="match status" value="1"/>
</dbReference>
<dbReference type="Proteomes" id="UP001170624">
    <property type="component" value="Unassembled WGS sequence"/>
</dbReference>
<comment type="caution">
    <text evidence="5">The sequence shown here is derived from an EMBL/GenBank/DDBJ whole genome shotgun (WGS) entry which is preliminary data.</text>
</comment>
<proteinExistence type="predicted"/>
<dbReference type="PANTHER" id="PTHR46796:SF10">
    <property type="entry name" value="TRANSCRIPTIONAL ACTIVATOR FEAR"/>
    <property type="match status" value="1"/>
</dbReference>
<dbReference type="PROSITE" id="PS00041">
    <property type="entry name" value="HTH_ARAC_FAMILY_1"/>
    <property type="match status" value="1"/>
</dbReference>
<dbReference type="Gene3D" id="2.60.120.10">
    <property type="entry name" value="Jelly Rolls"/>
    <property type="match status" value="1"/>
</dbReference>
<dbReference type="Gene3D" id="1.10.10.60">
    <property type="entry name" value="Homeodomain-like"/>
    <property type="match status" value="2"/>
</dbReference>
<dbReference type="InterPro" id="IPR050204">
    <property type="entry name" value="AraC_XylS_family_regulators"/>
</dbReference>
<evidence type="ECO:0000256" key="1">
    <source>
        <dbReference type="ARBA" id="ARBA00023015"/>
    </source>
</evidence>
<dbReference type="InterPro" id="IPR018062">
    <property type="entry name" value="HTH_AraC-typ_CS"/>
</dbReference>
<keyword evidence="1" id="KW-0805">Transcription regulation</keyword>
<dbReference type="GO" id="GO:0043565">
    <property type="term" value="F:sequence-specific DNA binding"/>
    <property type="evidence" value="ECO:0007669"/>
    <property type="project" value="InterPro"/>
</dbReference>
<dbReference type="SUPFAM" id="SSF46689">
    <property type="entry name" value="Homeodomain-like"/>
    <property type="match status" value="2"/>
</dbReference>
<dbReference type="InterPro" id="IPR009057">
    <property type="entry name" value="Homeodomain-like_sf"/>
</dbReference>
<keyword evidence="3" id="KW-0804">Transcription</keyword>
<dbReference type="RefSeq" id="WP_303498190.1">
    <property type="nucleotide sequence ID" value="NZ_JAUOPU010000002.1"/>
</dbReference>
<name>A0AAW7Y114_9GAMM</name>